<evidence type="ECO:0000256" key="2">
    <source>
        <dbReference type="SAM" id="SignalP"/>
    </source>
</evidence>
<protein>
    <recommendedName>
        <fullName evidence="3">Ig-like domain-containing protein</fullName>
    </recommendedName>
</protein>
<feature type="signal peptide" evidence="2">
    <location>
        <begin position="1"/>
        <end position="23"/>
    </location>
</feature>
<keyword evidence="1" id="KW-0812">Transmembrane</keyword>
<comment type="caution">
    <text evidence="4">The sequence shown here is derived from an EMBL/GenBank/DDBJ whole genome shotgun (WGS) entry which is preliminary data.</text>
</comment>
<keyword evidence="1" id="KW-0472">Membrane</keyword>
<dbReference type="InterPro" id="IPR013783">
    <property type="entry name" value="Ig-like_fold"/>
</dbReference>
<evidence type="ECO:0000259" key="3">
    <source>
        <dbReference type="PROSITE" id="PS50835"/>
    </source>
</evidence>
<proteinExistence type="predicted"/>
<dbReference type="Proteomes" id="UP001364617">
    <property type="component" value="Unassembled WGS sequence"/>
</dbReference>
<dbReference type="SUPFAM" id="SSF48726">
    <property type="entry name" value="Immunoglobulin"/>
    <property type="match status" value="1"/>
</dbReference>
<evidence type="ECO:0000256" key="1">
    <source>
        <dbReference type="SAM" id="Phobius"/>
    </source>
</evidence>
<dbReference type="PROSITE" id="PS50835">
    <property type="entry name" value="IG_LIKE"/>
    <property type="match status" value="1"/>
</dbReference>
<evidence type="ECO:0000313" key="4">
    <source>
        <dbReference type="EMBL" id="KAK7168828.1"/>
    </source>
</evidence>
<feature type="transmembrane region" description="Helical" evidence="1">
    <location>
        <begin position="150"/>
        <end position="171"/>
    </location>
</feature>
<evidence type="ECO:0000313" key="5">
    <source>
        <dbReference type="Proteomes" id="UP001364617"/>
    </source>
</evidence>
<keyword evidence="2" id="KW-0732">Signal</keyword>
<feature type="domain" description="Ig-like" evidence="3">
    <location>
        <begin position="18"/>
        <end position="125"/>
    </location>
</feature>
<keyword evidence="5" id="KW-1185">Reference proteome</keyword>
<gene>
    <name evidence="4" type="ORF">R3I93_004970</name>
</gene>
<dbReference type="Gene3D" id="2.60.40.10">
    <property type="entry name" value="Immunoglobulins"/>
    <property type="match status" value="1"/>
</dbReference>
<dbReference type="InterPro" id="IPR007110">
    <property type="entry name" value="Ig-like_dom"/>
</dbReference>
<dbReference type="AlphaFoldDB" id="A0AAN9DCJ6"/>
<reference evidence="4 5" key="1">
    <citation type="submission" date="2024-02" db="EMBL/GenBank/DDBJ databases">
        <title>Chromosome-level genome assembly of the Eurasian Minnow (Phoxinus phoxinus).</title>
        <authorList>
            <person name="Oriowo T.O."/>
            <person name="Martin S."/>
            <person name="Stange M."/>
            <person name="Chrysostomakis Y."/>
            <person name="Brown T."/>
            <person name="Winkler S."/>
            <person name="Kukowka S."/>
            <person name="Myers E.W."/>
            <person name="Bohne A."/>
        </authorList>
    </citation>
    <scope>NUCLEOTIDE SEQUENCE [LARGE SCALE GENOMIC DNA]</scope>
    <source>
        <strain evidence="4">ZFMK-TIS-60720</strain>
        <tissue evidence="4">Whole Organism</tissue>
    </source>
</reference>
<feature type="chain" id="PRO_5042815338" description="Ig-like domain-containing protein" evidence="2">
    <location>
        <begin position="24"/>
        <end position="195"/>
    </location>
</feature>
<sequence>MLEQWIIAMAVLLTLFHPELTESSSNCNLDKGVQIKRVDENATAFVSCGELAEDEKHISISLYKGEEKLHSTDMRNNTHQSGKFQVSKQNSSVSYKIPRTKANDTGLYSCTIIHTDITRKPETLQTILLIKAAQQPTESCPNEQMPRPLFIGYGVIILYNLVITVFSCYFARKLKNPEPPENPYINTRPGGFRRR</sequence>
<dbReference type="InterPro" id="IPR036179">
    <property type="entry name" value="Ig-like_dom_sf"/>
</dbReference>
<keyword evidence="1" id="KW-1133">Transmembrane helix</keyword>
<dbReference type="EMBL" id="JAYKXH010000005">
    <property type="protein sequence ID" value="KAK7168828.1"/>
    <property type="molecule type" value="Genomic_DNA"/>
</dbReference>
<accession>A0AAN9DCJ6</accession>
<dbReference type="Pfam" id="PF07686">
    <property type="entry name" value="V-set"/>
    <property type="match status" value="1"/>
</dbReference>
<organism evidence="4 5">
    <name type="scientific">Phoxinus phoxinus</name>
    <name type="common">Eurasian minnow</name>
    <dbReference type="NCBI Taxonomy" id="58324"/>
    <lineage>
        <taxon>Eukaryota</taxon>
        <taxon>Metazoa</taxon>
        <taxon>Chordata</taxon>
        <taxon>Craniata</taxon>
        <taxon>Vertebrata</taxon>
        <taxon>Euteleostomi</taxon>
        <taxon>Actinopterygii</taxon>
        <taxon>Neopterygii</taxon>
        <taxon>Teleostei</taxon>
        <taxon>Ostariophysi</taxon>
        <taxon>Cypriniformes</taxon>
        <taxon>Leuciscidae</taxon>
        <taxon>Phoxininae</taxon>
        <taxon>Phoxinus</taxon>
    </lineage>
</organism>
<name>A0AAN9DCJ6_9TELE</name>
<dbReference type="InterPro" id="IPR013106">
    <property type="entry name" value="Ig_V-set"/>
</dbReference>